<name>A0A9X4D504_9PSED</name>
<organism evidence="1 2">
    <name type="scientific">Pseudomonas asiatica</name>
    <dbReference type="NCBI Taxonomy" id="2219225"/>
    <lineage>
        <taxon>Bacteria</taxon>
        <taxon>Pseudomonadati</taxon>
        <taxon>Pseudomonadota</taxon>
        <taxon>Gammaproteobacteria</taxon>
        <taxon>Pseudomonadales</taxon>
        <taxon>Pseudomonadaceae</taxon>
        <taxon>Pseudomonas</taxon>
    </lineage>
</organism>
<reference evidence="1" key="1">
    <citation type="submission" date="2022-07" db="EMBL/GenBank/DDBJ databases">
        <title>Multi-strain Analysis of Pseudomonas putida Reveals Metabolic and Genetic Diversity.</title>
        <authorList>
            <person name="Monk J.M."/>
        </authorList>
    </citation>
    <scope>NUCLEOTIDE SEQUENCE</scope>
    <source>
        <strain evidence="1">17514</strain>
    </source>
</reference>
<evidence type="ECO:0008006" key="3">
    <source>
        <dbReference type="Google" id="ProtNLM"/>
    </source>
</evidence>
<dbReference type="EMBL" id="JANIAN010000055">
    <property type="protein sequence ID" value="MDD2109682.1"/>
    <property type="molecule type" value="Genomic_DNA"/>
</dbReference>
<sequence>MPSFTSKNETRTYSDVAQSVLIAKGVLSDLQIIVGESSVLHKIFQDSIKVAALWEGGKENLDFRMALNLLYADIICSAIINLKDDPGVRTPLIHMAKSDMARGSRALSRGKDALWELALADSMRKAAIKARLIDPPDIIADMSFGPYSIACKKVYSDKNVDTQLKKGVRQVLESVGKGIVAFNLDDLTPGDTILSQADAETSLRRLSRFNDEFIERHRWVFQGAVSAKKIDGILVSTTVPADIHTDARRLNNVTQYTFWTLTGETQGSQRIKEFVQILAGNRR</sequence>
<comment type="caution">
    <text evidence="1">The sequence shown here is derived from an EMBL/GenBank/DDBJ whole genome shotgun (WGS) entry which is preliminary data.</text>
</comment>
<protein>
    <recommendedName>
        <fullName evidence="3">Restriction endonuclease</fullName>
    </recommendedName>
</protein>
<accession>A0A9X4D504</accession>
<gene>
    <name evidence="1" type="ORF">NP533_26200</name>
</gene>
<dbReference type="RefSeq" id="WP_274079849.1">
    <property type="nucleotide sequence ID" value="NZ_JANIAN010000055.1"/>
</dbReference>
<evidence type="ECO:0000313" key="1">
    <source>
        <dbReference type="EMBL" id="MDD2109682.1"/>
    </source>
</evidence>
<dbReference type="Proteomes" id="UP001150678">
    <property type="component" value="Unassembled WGS sequence"/>
</dbReference>
<dbReference type="AlphaFoldDB" id="A0A9X4D504"/>
<evidence type="ECO:0000313" key="2">
    <source>
        <dbReference type="Proteomes" id="UP001150678"/>
    </source>
</evidence>
<proteinExistence type="predicted"/>